<reference evidence="2 3" key="1">
    <citation type="submission" date="2023-02" db="EMBL/GenBank/DDBJ databases">
        <title>Bacterial whole genomic sequence of Curvibacter sp. HBC61.</title>
        <authorList>
            <person name="Le V."/>
            <person name="Ko S.-R."/>
            <person name="Ahn C.-Y."/>
            <person name="Oh H.-M."/>
        </authorList>
    </citation>
    <scope>NUCLEOTIDE SEQUENCE [LARGE SCALE GENOMIC DNA]</scope>
    <source>
        <strain evidence="2 3">HBC61</strain>
    </source>
</reference>
<keyword evidence="1" id="KW-0812">Transmembrane</keyword>
<keyword evidence="1" id="KW-1133">Transmembrane helix</keyword>
<evidence type="ECO:0000313" key="3">
    <source>
        <dbReference type="Proteomes" id="UP001528673"/>
    </source>
</evidence>
<sequence length="100" mass="10563">MTHLLLALICLPAFACLALSQERHQLDRLKRPLPPAAQRRLRGLGGAALLLALVVAVHGSGWVIGLVQYSGHTSLSAGLVFGALVALGRRDAARPLPARD</sequence>
<organism evidence="2 3">
    <name type="scientific">Curvibacter cyanobacteriorum</name>
    <dbReference type="NCBI Taxonomy" id="3026422"/>
    <lineage>
        <taxon>Bacteria</taxon>
        <taxon>Pseudomonadati</taxon>
        <taxon>Pseudomonadota</taxon>
        <taxon>Betaproteobacteria</taxon>
        <taxon>Burkholderiales</taxon>
        <taxon>Comamonadaceae</taxon>
        <taxon>Curvibacter</taxon>
    </lineage>
</organism>
<protein>
    <submittedName>
        <fullName evidence="2">DUF3325 family protein</fullName>
    </submittedName>
</protein>
<proteinExistence type="predicted"/>
<keyword evidence="3" id="KW-1185">Reference proteome</keyword>
<comment type="caution">
    <text evidence="2">The sequence shown here is derived from an EMBL/GenBank/DDBJ whole genome shotgun (WGS) entry which is preliminary data.</text>
</comment>
<evidence type="ECO:0000256" key="1">
    <source>
        <dbReference type="SAM" id="Phobius"/>
    </source>
</evidence>
<keyword evidence="1" id="KW-0472">Membrane</keyword>
<dbReference type="RefSeq" id="WP_273952528.1">
    <property type="nucleotide sequence ID" value="NZ_JAQSIP010000007.1"/>
</dbReference>
<dbReference type="EMBL" id="JAQSIP010000007">
    <property type="protein sequence ID" value="MDD0839904.1"/>
    <property type="molecule type" value="Genomic_DNA"/>
</dbReference>
<evidence type="ECO:0000313" key="2">
    <source>
        <dbReference type="EMBL" id="MDD0839904.1"/>
    </source>
</evidence>
<dbReference type="Proteomes" id="UP001528673">
    <property type="component" value="Unassembled WGS sequence"/>
</dbReference>
<accession>A0ABT5N2V1</accession>
<feature type="transmembrane region" description="Helical" evidence="1">
    <location>
        <begin position="44"/>
        <end position="67"/>
    </location>
</feature>
<dbReference type="Pfam" id="PF11804">
    <property type="entry name" value="DUF3325"/>
    <property type="match status" value="1"/>
</dbReference>
<name>A0ABT5N2V1_9BURK</name>
<dbReference type="InterPro" id="IPR021762">
    <property type="entry name" value="DUF3325"/>
</dbReference>
<gene>
    <name evidence="2" type="ORF">PSQ40_15070</name>
</gene>